<dbReference type="Gene3D" id="3.90.640.10">
    <property type="entry name" value="Actin, Chain A, domain 4"/>
    <property type="match status" value="1"/>
</dbReference>
<dbReference type="CDD" id="cd24029">
    <property type="entry name" value="ASKHA_NBD_HSP70_DnaK_HscA_HscC"/>
    <property type="match status" value="1"/>
</dbReference>
<dbReference type="InterPro" id="IPR043129">
    <property type="entry name" value="ATPase_NBD"/>
</dbReference>
<gene>
    <name evidence="4" type="ORF">ACFO3O_13140</name>
</gene>
<dbReference type="PROSITE" id="PS00297">
    <property type="entry name" value="HSP70_1"/>
    <property type="match status" value="1"/>
</dbReference>
<accession>A0ABV9HXG5</accession>
<name>A0ABV9HXG5_9FLAO</name>
<reference evidence="5" key="1">
    <citation type="journal article" date="2019" name="Int. J. Syst. Evol. Microbiol.">
        <title>The Global Catalogue of Microorganisms (GCM) 10K type strain sequencing project: providing services to taxonomists for standard genome sequencing and annotation.</title>
        <authorList>
            <consortium name="The Broad Institute Genomics Platform"/>
            <consortium name="The Broad Institute Genome Sequencing Center for Infectious Disease"/>
            <person name="Wu L."/>
            <person name="Ma J."/>
        </authorList>
    </citation>
    <scope>NUCLEOTIDE SEQUENCE [LARGE SCALE GENOMIC DNA]</scope>
    <source>
        <strain evidence="5">YJ-61-S</strain>
    </source>
</reference>
<evidence type="ECO:0000256" key="2">
    <source>
        <dbReference type="ARBA" id="ARBA00022741"/>
    </source>
</evidence>
<sequence length="830" mass="93295">MRTINFAIDLGTTNSLIAKASEDGVKLYNNPIGLKQTLPSCIAFRGGRTVVGDKALDYLEKDAENVCMLFKRKMGSQETYTIPSLQKEKSPIDLSAIILTELKNFVGEAIIDSVVITIPASFDTIQSNATKKAGYLAGFKEVVLLQEPIAACLAFANTIGFEGTEEKKWIVYDLGGGTFDVALVSVTDREIKVLDNVGDNFLGGADFDSLIVEKIMIPFIEEKIGVQGLWSRIKQKGTNKGVYFELLGKAEEAKKELSLHESTEVEIDMEIEGVLVTEYLEITRGSFETNITPKTDRTIQFIKDVISNNQLLKTDIDRLVLIGGSTYVPLIKNKIKQEIGVLVDASINPTAAVVEGAAYYAGSKPSKLEMEDVEEDLQERIKDDIHCAFFYEQNTRDLEELISCKIEIGHAPKYRLLRLDGGYDSGIKSINTDGFAEFVPLLPKATNRFKMQLLDASNQVLKSYDTITINQGNYNVQGQPLPNDICMEVDDLDASSTRLEEIFKKGSVLPLKKKLYKTASKTILRQSKTSLVINIIEGKSNGLPSSGLSIGFIEISGEHLEEDLIKGTDIEIDVEISESRDVKISVYLQACDQEFENVFSESERAISIKKINTEVNTILNDLETLIKEANQSEHFEFSGQLEKIRIGLLEIQIESMLIEEGDVSDKKYQLDDAKRHLIYEFDALTRNKAIAKEIEDYQDVKESVAYQLEQNNQENLRKKYDRIVENEKAVINSGNKFLIHAKIKEFNELYNLIIHTNDENFIPYFMSLKYASGYTDTKKADRLIKDGEKALDKQDYKSLRYIVYGLSALLPDEDRDKRQQFNDDSKTGLK</sequence>
<dbReference type="SUPFAM" id="SSF53067">
    <property type="entry name" value="Actin-like ATPase domain"/>
    <property type="match status" value="2"/>
</dbReference>
<organism evidence="4 5">
    <name type="scientific">Dokdonia ponticola</name>
    <dbReference type="NCBI Taxonomy" id="2041041"/>
    <lineage>
        <taxon>Bacteria</taxon>
        <taxon>Pseudomonadati</taxon>
        <taxon>Bacteroidota</taxon>
        <taxon>Flavobacteriia</taxon>
        <taxon>Flavobacteriales</taxon>
        <taxon>Flavobacteriaceae</taxon>
        <taxon>Dokdonia</taxon>
    </lineage>
</organism>
<dbReference type="Proteomes" id="UP001596043">
    <property type="component" value="Unassembled WGS sequence"/>
</dbReference>
<dbReference type="Gene3D" id="3.30.420.40">
    <property type="match status" value="2"/>
</dbReference>
<comment type="similarity">
    <text evidence="1">Belongs to the heat shock protein 70 family.</text>
</comment>
<keyword evidence="2" id="KW-0547">Nucleotide-binding</keyword>
<dbReference type="EMBL" id="JBHSFV010000008">
    <property type="protein sequence ID" value="MFC4634859.1"/>
    <property type="molecule type" value="Genomic_DNA"/>
</dbReference>
<evidence type="ECO:0000313" key="5">
    <source>
        <dbReference type="Proteomes" id="UP001596043"/>
    </source>
</evidence>
<dbReference type="RefSeq" id="WP_379979533.1">
    <property type="nucleotide sequence ID" value="NZ_JBHSFV010000008.1"/>
</dbReference>
<proteinExistence type="inferred from homology"/>
<evidence type="ECO:0000313" key="4">
    <source>
        <dbReference type="EMBL" id="MFC4634859.1"/>
    </source>
</evidence>
<keyword evidence="3" id="KW-0067">ATP-binding</keyword>
<evidence type="ECO:0000256" key="3">
    <source>
        <dbReference type="ARBA" id="ARBA00022840"/>
    </source>
</evidence>
<protein>
    <submittedName>
        <fullName evidence="4">Hsp70 family protein</fullName>
    </submittedName>
</protein>
<comment type="caution">
    <text evidence="4">The sequence shown here is derived from an EMBL/GenBank/DDBJ whole genome shotgun (WGS) entry which is preliminary data.</text>
</comment>
<dbReference type="Pfam" id="PF00012">
    <property type="entry name" value="HSP70"/>
    <property type="match status" value="1"/>
</dbReference>
<keyword evidence="5" id="KW-1185">Reference proteome</keyword>
<dbReference type="PANTHER" id="PTHR19375">
    <property type="entry name" value="HEAT SHOCK PROTEIN 70KDA"/>
    <property type="match status" value="1"/>
</dbReference>
<dbReference type="InterPro" id="IPR013126">
    <property type="entry name" value="Hsp_70_fam"/>
</dbReference>
<dbReference type="PRINTS" id="PR00301">
    <property type="entry name" value="HEATSHOCK70"/>
</dbReference>
<dbReference type="InterPro" id="IPR018181">
    <property type="entry name" value="Heat_shock_70_CS"/>
</dbReference>
<evidence type="ECO:0000256" key="1">
    <source>
        <dbReference type="ARBA" id="ARBA00007381"/>
    </source>
</evidence>